<sequence length="227" mass="24503">MGPALAQPLQAFVQAVLLGMAAGLLYDLLRAFRLKLPRLTSPLDILYCLTVSAAVFLFTLYRAQGQLRLYLWLGVLGGCVLFFTVFSPLLRPVWGFWVDTLAFLLHLAAIPLRGAENLCKKIGKHGKNLFYFIRKCYTIKTIKRRGQIYKGGRRHGKGRTAAKAEAQGAHPHKALDPGGPGGHRAAAAQSPQPGPGRRGSAGRSDGPGPGPGAGKRRPGGGHRRGRH</sequence>
<evidence type="ECO:0000256" key="2">
    <source>
        <dbReference type="SAM" id="Phobius"/>
    </source>
</evidence>
<dbReference type="AlphaFoldDB" id="A0A9D2LL32"/>
<feature type="region of interest" description="Disordered" evidence="1">
    <location>
        <begin position="148"/>
        <end position="227"/>
    </location>
</feature>
<accession>A0A9D2LL32</accession>
<keyword evidence="2" id="KW-1133">Transmembrane helix</keyword>
<protein>
    <submittedName>
        <fullName evidence="3">Spore cortex biosynthesis protein YabQ</fullName>
    </submittedName>
</protein>
<dbReference type="EMBL" id="DWZJ01000093">
    <property type="protein sequence ID" value="HJB14080.1"/>
    <property type="molecule type" value="Genomic_DNA"/>
</dbReference>
<feature type="transmembrane region" description="Helical" evidence="2">
    <location>
        <begin position="93"/>
        <end position="112"/>
    </location>
</feature>
<evidence type="ECO:0000313" key="3">
    <source>
        <dbReference type="EMBL" id="HJB14080.1"/>
    </source>
</evidence>
<reference evidence="3" key="2">
    <citation type="submission" date="2021-04" db="EMBL/GenBank/DDBJ databases">
        <authorList>
            <person name="Gilroy R."/>
        </authorList>
    </citation>
    <scope>NUCLEOTIDE SEQUENCE</scope>
    <source>
        <strain evidence="3">ChiBcec18-1249</strain>
    </source>
</reference>
<dbReference type="Proteomes" id="UP000823824">
    <property type="component" value="Unassembled WGS sequence"/>
</dbReference>
<organism evidence="3 4">
    <name type="scientific">Candidatus Oscillibacter excrementigallinarum</name>
    <dbReference type="NCBI Taxonomy" id="2838716"/>
    <lineage>
        <taxon>Bacteria</taxon>
        <taxon>Bacillati</taxon>
        <taxon>Bacillota</taxon>
        <taxon>Clostridia</taxon>
        <taxon>Eubacteriales</taxon>
        <taxon>Oscillospiraceae</taxon>
        <taxon>Oscillibacter</taxon>
    </lineage>
</organism>
<gene>
    <name evidence="3" type="ORF">H9787_10285</name>
</gene>
<feature type="transmembrane region" description="Helical" evidence="2">
    <location>
        <begin position="69"/>
        <end position="86"/>
    </location>
</feature>
<keyword evidence="2" id="KW-0812">Transmembrane</keyword>
<feature type="transmembrane region" description="Helical" evidence="2">
    <location>
        <begin position="44"/>
        <end position="63"/>
    </location>
</feature>
<dbReference type="InterPro" id="IPR019074">
    <property type="entry name" value="YabQ"/>
</dbReference>
<evidence type="ECO:0000313" key="4">
    <source>
        <dbReference type="Proteomes" id="UP000823824"/>
    </source>
</evidence>
<dbReference type="NCBIfam" id="TIGR02893">
    <property type="entry name" value="spore_yabQ"/>
    <property type="match status" value="1"/>
</dbReference>
<feature type="compositionally biased region" description="Basic residues" evidence="1">
    <location>
        <begin position="214"/>
        <end position="227"/>
    </location>
</feature>
<comment type="caution">
    <text evidence="3">The sequence shown here is derived from an EMBL/GenBank/DDBJ whole genome shotgun (WGS) entry which is preliminary data.</text>
</comment>
<name>A0A9D2LL32_9FIRM</name>
<dbReference type="Pfam" id="PF09578">
    <property type="entry name" value="Spore_YabQ"/>
    <property type="match status" value="1"/>
</dbReference>
<proteinExistence type="predicted"/>
<feature type="compositionally biased region" description="Basic residues" evidence="1">
    <location>
        <begin position="148"/>
        <end position="160"/>
    </location>
</feature>
<keyword evidence="2" id="KW-0472">Membrane</keyword>
<reference evidence="3" key="1">
    <citation type="journal article" date="2021" name="PeerJ">
        <title>Extensive microbial diversity within the chicken gut microbiome revealed by metagenomics and culture.</title>
        <authorList>
            <person name="Gilroy R."/>
            <person name="Ravi A."/>
            <person name="Getino M."/>
            <person name="Pursley I."/>
            <person name="Horton D.L."/>
            <person name="Alikhan N.F."/>
            <person name="Baker D."/>
            <person name="Gharbi K."/>
            <person name="Hall N."/>
            <person name="Watson M."/>
            <person name="Adriaenssens E.M."/>
            <person name="Foster-Nyarko E."/>
            <person name="Jarju S."/>
            <person name="Secka A."/>
            <person name="Antonio M."/>
            <person name="Oren A."/>
            <person name="Chaudhuri R.R."/>
            <person name="La Ragione R."/>
            <person name="Hildebrand F."/>
            <person name="Pallen M.J."/>
        </authorList>
    </citation>
    <scope>NUCLEOTIDE SEQUENCE</scope>
    <source>
        <strain evidence="3">ChiBcec18-1249</strain>
    </source>
</reference>
<evidence type="ECO:0000256" key="1">
    <source>
        <dbReference type="SAM" id="MobiDB-lite"/>
    </source>
</evidence>
<feature type="transmembrane region" description="Helical" evidence="2">
    <location>
        <begin position="12"/>
        <end position="32"/>
    </location>
</feature>